<keyword evidence="2" id="KW-1185">Reference proteome</keyword>
<gene>
    <name evidence="1" type="ORF">WMO24_07975</name>
</gene>
<dbReference type="EMBL" id="JBBMFA010000088">
    <property type="protein sequence ID" value="MEQ2520366.1"/>
    <property type="molecule type" value="Genomic_DNA"/>
</dbReference>
<proteinExistence type="predicted"/>
<protein>
    <submittedName>
        <fullName evidence="1">Uncharacterized protein</fullName>
    </submittedName>
</protein>
<reference evidence="1 2" key="1">
    <citation type="submission" date="2024-03" db="EMBL/GenBank/DDBJ databases">
        <title>Human intestinal bacterial collection.</title>
        <authorList>
            <person name="Pauvert C."/>
            <person name="Hitch T.C.A."/>
            <person name="Clavel T."/>
        </authorList>
    </citation>
    <scope>NUCLEOTIDE SEQUENCE [LARGE SCALE GENOMIC DNA]</scope>
    <source>
        <strain evidence="1 2">CLA-JM-H11</strain>
    </source>
</reference>
<organism evidence="1 2">
    <name type="scientific">Ruthenibacterium intestinale</name>
    <dbReference type="NCBI Taxonomy" id="3133163"/>
    <lineage>
        <taxon>Bacteria</taxon>
        <taxon>Bacillati</taxon>
        <taxon>Bacillota</taxon>
        <taxon>Clostridia</taxon>
        <taxon>Eubacteriales</taxon>
        <taxon>Oscillospiraceae</taxon>
        <taxon>Ruthenibacterium</taxon>
    </lineage>
</organism>
<sequence length="166" mass="17022">MATKEVNLGSVRGPQGAAATVTVGKVTTGEAGTSAAVTNSGTSGAAVLNFTIPRGAQGTPTTINGKSGASVTLTKADIGLSNVDNTPDAQKNVKGLAVEETDVITGLPTGLYYYKANTPGAPKTVDGLLLALVYAPFGVQLAFPTNSGIYFRWAVDNFSEWVRLDQ</sequence>
<evidence type="ECO:0000313" key="1">
    <source>
        <dbReference type="EMBL" id="MEQ2520366.1"/>
    </source>
</evidence>
<accession>A0ABV1GF37</accession>
<comment type="caution">
    <text evidence="1">The sequence shown here is derived from an EMBL/GenBank/DDBJ whole genome shotgun (WGS) entry which is preliminary data.</text>
</comment>
<dbReference type="Proteomes" id="UP001477672">
    <property type="component" value="Unassembled WGS sequence"/>
</dbReference>
<name>A0ABV1GF37_9FIRM</name>
<evidence type="ECO:0000313" key="2">
    <source>
        <dbReference type="Proteomes" id="UP001477672"/>
    </source>
</evidence>
<dbReference type="RefSeq" id="WP_349215886.1">
    <property type="nucleotide sequence ID" value="NZ_JBBMFA010000088.1"/>
</dbReference>